<organism evidence="11 12">
    <name type="scientific">Coffea arabica</name>
    <name type="common">Arabian coffee</name>
    <dbReference type="NCBI Taxonomy" id="13443"/>
    <lineage>
        <taxon>Eukaryota</taxon>
        <taxon>Viridiplantae</taxon>
        <taxon>Streptophyta</taxon>
        <taxon>Embryophyta</taxon>
        <taxon>Tracheophyta</taxon>
        <taxon>Spermatophyta</taxon>
        <taxon>Magnoliopsida</taxon>
        <taxon>eudicotyledons</taxon>
        <taxon>Gunneridae</taxon>
        <taxon>Pentapetalae</taxon>
        <taxon>asterids</taxon>
        <taxon>lamiids</taxon>
        <taxon>Gentianales</taxon>
        <taxon>Rubiaceae</taxon>
        <taxon>Ixoroideae</taxon>
        <taxon>Gardenieae complex</taxon>
        <taxon>Bertiereae - Coffeeae clade</taxon>
        <taxon>Coffeeae</taxon>
        <taxon>Coffea</taxon>
    </lineage>
</organism>
<evidence type="ECO:0000256" key="3">
    <source>
        <dbReference type="ARBA" id="ARBA00022598"/>
    </source>
</evidence>
<protein>
    <recommendedName>
        <fullName evidence="9">Glutathione synthetase</fullName>
        <shortName evidence="9">GSH-S</shortName>
        <ecNumber evidence="9">6.3.2.3</ecNumber>
    </recommendedName>
</protein>
<dbReference type="InterPro" id="IPR014042">
    <property type="entry name" value="Glutathione_synthase_a-hlx"/>
</dbReference>
<dbReference type="NCBIfam" id="TIGR01986">
    <property type="entry name" value="glut_syn_euk"/>
    <property type="match status" value="1"/>
</dbReference>
<dbReference type="Gene3D" id="3.30.1490.50">
    <property type="match status" value="1"/>
</dbReference>
<dbReference type="InterPro" id="IPR014049">
    <property type="entry name" value="Glutathione_synthase_N_euk"/>
</dbReference>
<comment type="pathway">
    <text evidence="1 9">Sulfur metabolism; glutathione biosynthesis; glutathione from L-cysteine and L-glutamate: step 2/2.</text>
</comment>
<proteinExistence type="inferred from homology"/>
<accession>A0ABM4WKM5</accession>
<keyword evidence="11" id="KW-1185">Reference proteome</keyword>
<evidence type="ECO:0000256" key="9">
    <source>
        <dbReference type="PIRNR" id="PIRNR001558"/>
    </source>
</evidence>
<dbReference type="InterPro" id="IPR014709">
    <property type="entry name" value="Glutathione_synthase_C_euk"/>
</dbReference>
<dbReference type="GeneID" id="113727570"/>
<gene>
    <name evidence="12" type="primary">LOC113727570</name>
</gene>
<keyword evidence="5 9" id="KW-0479">Metal-binding</keyword>
<dbReference type="Gene3D" id="3.40.50.1760">
    <property type="entry name" value="Glutathione synthase, substrate-binding domain superfamily, eukaryotic"/>
    <property type="match status" value="1"/>
</dbReference>
<dbReference type="PIRSF" id="PIRSF001558">
    <property type="entry name" value="GSHase"/>
    <property type="match status" value="1"/>
</dbReference>
<dbReference type="InterPro" id="IPR004887">
    <property type="entry name" value="GSH_synth_subst-bd"/>
</dbReference>
<dbReference type="RefSeq" id="XP_071932337.1">
    <property type="nucleotide sequence ID" value="XM_072076236.1"/>
</dbReference>
<evidence type="ECO:0000313" key="11">
    <source>
        <dbReference type="Proteomes" id="UP001652660"/>
    </source>
</evidence>
<sequence length="571" mass="63958">MGVGYSSCSSLSFSFPSSTCSFSYCPTISNSKTTCTFSDKSHSNHLLFKPTSKFLQTHIRKLAQKTIGKAPSSAPFFLRCGRVVEQMETQKGNDFLQKPSFDPHSIDQELVQKIAYDALVWSSLHGLVAGDRNSQRSGKVPGVGMVHAPIALLPMSFPESHWKQACEVAPIFNELVDRVSLDGNFLQESLSRTKKVDTFTSRLLDIHSKMLEINKKEDIRLGLHRSDYMLDEQTKLLLQIELNTISSSFPGLSCLVSELHRLLLLQFREHLLLDPERVPRNNAVNGFAEALAKAWTEYNNPRAVIMVVVQPEERNMYDQHWLCAVLKEQYQITTIRKSLAEIDATGELQADGTLLVGGEAVAVVYFRAGYAPTDYPSEFEWRARLLMEQSSAIKCPSIAYHLAGTKKIQQELAKPGVLERFLENKDDISKLRRCFAGLWSLDDLQIIKDAIERPGLYVMKPQREGGGNNIYGDDVKETLLRLHMTGNQEDAAYILMQRIFPAVSPAILMRDGVSHRDQTISELGVYGAYLRNKTKVIMNDNCGYLMRTKVSSSNEGGVAAGFAVLDSIYLV</sequence>
<comment type="similarity">
    <text evidence="2 9">Belongs to the eukaryotic GSH synthase family.</text>
</comment>
<keyword evidence="7 9" id="KW-0067">ATP-binding</keyword>
<evidence type="ECO:0000256" key="4">
    <source>
        <dbReference type="ARBA" id="ARBA00022684"/>
    </source>
</evidence>
<dbReference type="PANTHER" id="PTHR11130">
    <property type="entry name" value="GLUTATHIONE SYNTHETASE"/>
    <property type="match status" value="1"/>
</dbReference>
<comment type="catalytic activity">
    <reaction evidence="9">
        <text>gamma-L-glutamyl-L-cysteine + glycine + ATP = glutathione + ADP + phosphate + H(+)</text>
        <dbReference type="Rhea" id="RHEA:13557"/>
        <dbReference type="ChEBI" id="CHEBI:15378"/>
        <dbReference type="ChEBI" id="CHEBI:30616"/>
        <dbReference type="ChEBI" id="CHEBI:43474"/>
        <dbReference type="ChEBI" id="CHEBI:57305"/>
        <dbReference type="ChEBI" id="CHEBI:57925"/>
        <dbReference type="ChEBI" id="CHEBI:58173"/>
        <dbReference type="ChEBI" id="CHEBI:456216"/>
        <dbReference type="EC" id="6.3.2.3"/>
    </reaction>
</comment>
<dbReference type="PANTHER" id="PTHR11130:SF0">
    <property type="entry name" value="GLUTATHIONE SYNTHETASE"/>
    <property type="match status" value="1"/>
</dbReference>
<dbReference type="Proteomes" id="UP001652660">
    <property type="component" value="Chromosome 2c"/>
</dbReference>
<evidence type="ECO:0000256" key="2">
    <source>
        <dbReference type="ARBA" id="ARBA00010385"/>
    </source>
</evidence>
<name>A0ABM4WKM5_COFAR</name>
<evidence type="ECO:0000256" key="5">
    <source>
        <dbReference type="ARBA" id="ARBA00022723"/>
    </source>
</evidence>
<evidence type="ECO:0000256" key="1">
    <source>
        <dbReference type="ARBA" id="ARBA00004965"/>
    </source>
</evidence>
<evidence type="ECO:0000256" key="7">
    <source>
        <dbReference type="ARBA" id="ARBA00022840"/>
    </source>
</evidence>
<dbReference type="Gene3D" id="1.10.1080.10">
    <property type="entry name" value="Glutathione Synthetase, Chain A, domain 3"/>
    <property type="match status" value="1"/>
</dbReference>
<dbReference type="SUPFAM" id="SSF56059">
    <property type="entry name" value="Glutathione synthetase ATP-binding domain-like"/>
    <property type="match status" value="1"/>
</dbReference>
<evidence type="ECO:0000256" key="6">
    <source>
        <dbReference type="ARBA" id="ARBA00022741"/>
    </source>
</evidence>
<evidence type="ECO:0000313" key="12">
    <source>
        <dbReference type="RefSeq" id="XP_071932337.1"/>
    </source>
</evidence>
<dbReference type="InterPro" id="IPR016185">
    <property type="entry name" value="PreATP-grasp_dom_sf"/>
</dbReference>
<evidence type="ECO:0000259" key="10">
    <source>
        <dbReference type="Pfam" id="PF03199"/>
    </source>
</evidence>
<keyword evidence="3 9" id="KW-0436">Ligase</keyword>
<reference evidence="12" key="1">
    <citation type="submission" date="2025-08" db="UniProtKB">
        <authorList>
            <consortium name="RefSeq"/>
        </authorList>
    </citation>
    <scope>IDENTIFICATION</scope>
    <source>
        <tissue evidence="12">Leaves</tissue>
    </source>
</reference>
<keyword evidence="6 9" id="KW-0547">Nucleotide-binding</keyword>
<dbReference type="Pfam" id="PF03199">
    <property type="entry name" value="GSH_synthase"/>
    <property type="match status" value="1"/>
</dbReference>
<keyword evidence="8 9" id="KW-0460">Magnesium</keyword>
<dbReference type="Pfam" id="PF03917">
    <property type="entry name" value="GSH_synth_ATP"/>
    <property type="match status" value="1"/>
</dbReference>
<dbReference type="SUPFAM" id="SSF52440">
    <property type="entry name" value="PreATP-grasp domain"/>
    <property type="match status" value="1"/>
</dbReference>
<comment type="cofactor">
    <cofactor evidence="9">
        <name>Mg(2+)</name>
        <dbReference type="ChEBI" id="CHEBI:18420"/>
    </cofactor>
    <text evidence="9">Binds 1 Mg(2+) ion per subunit.</text>
</comment>
<feature type="domain" description="Glutathione synthase substrate-binding" evidence="10">
    <location>
        <begin position="303"/>
        <end position="403"/>
    </location>
</feature>
<dbReference type="InterPro" id="IPR037013">
    <property type="entry name" value="GSH-S_sub-bd_sf"/>
</dbReference>
<dbReference type="Gene3D" id="3.30.1490.80">
    <property type="match status" value="1"/>
</dbReference>
<dbReference type="InterPro" id="IPR005615">
    <property type="entry name" value="Glutathione_synthase"/>
</dbReference>
<dbReference type="CDD" id="cd00228">
    <property type="entry name" value="eu-GS"/>
    <property type="match status" value="1"/>
</dbReference>
<dbReference type="EC" id="6.3.2.3" evidence="9"/>
<dbReference type="Gene3D" id="3.30.470.20">
    <property type="entry name" value="ATP-grasp fold, B domain"/>
    <property type="match status" value="2"/>
</dbReference>
<evidence type="ECO:0000256" key="8">
    <source>
        <dbReference type="ARBA" id="ARBA00022842"/>
    </source>
</evidence>
<keyword evidence="4 9" id="KW-0317">Glutathione biosynthesis</keyword>